<dbReference type="Proteomes" id="UP000237056">
    <property type="component" value="Unassembled WGS sequence"/>
</dbReference>
<evidence type="ECO:0000313" key="2">
    <source>
        <dbReference type="Proteomes" id="UP000237056"/>
    </source>
</evidence>
<name>A0A2S4N4R2_9FLAO</name>
<protein>
    <submittedName>
        <fullName evidence="1">Uncharacterized protein</fullName>
    </submittedName>
</protein>
<dbReference type="AlphaFoldDB" id="A0A2S4N4R2"/>
<dbReference type="RefSeq" id="WP_169929315.1">
    <property type="nucleotide sequence ID" value="NZ_PQNY01000032.1"/>
</dbReference>
<reference evidence="1 2" key="1">
    <citation type="submission" date="2018-01" db="EMBL/GenBank/DDBJ databases">
        <title>Genomic Encyclopedia of Type Strains, Phase I: the one thousand microbial genomes (KMG-I) project.</title>
        <authorList>
            <person name="Goeker M."/>
        </authorList>
    </citation>
    <scope>NUCLEOTIDE SEQUENCE [LARGE SCALE GENOMIC DNA]</scope>
    <source>
        <strain evidence="1 2">DSM 17960</strain>
    </source>
</reference>
<organism evidence="1 2">
    <name type="scientific">Flavobacterium croceum DSM 17960</name>
    <dbReference type="NCBI Taxonomy" id="1121886"/>
    <lineage>
        <taxon>Bacteria</taxon>
        <taxon>Pseudomonadati</taxon>
        <taxon>Bacteroidota</taxon>
        <taxon>Flavobacteriia</taxon>
        <taxon>Flavobacteriales</taxon>
        <taxon>Flavobacteriaceae</taxon>
        <taxon>Flavobacterium</taxon>
    </lineage>
</organism>
<accession>A0A2S4N4R2</accession>
<comment type="caution">
    <text evidence="1">The sequence shown here is derived from an EMBL/GenBank/DDBJ whole genome shotgun (WGS) entry which is preliminary data.</text>
</comment>
<dbReference type="EMBL" id="PQNY01000032">
    <property type="protein sequence ID" value="POS00675.1"/>
    <property type="molecule type" value="Genomic_DNA"/>
</dbReference>
<proteinExistence type="predicted"/>
<gene>
    <name evidence="1" type="ORF">Q361_1324</name>
</gene>
<keyword evidence="2" id="KW-1185">Reference proteome</keyword>
<evidence type="ECO:0000313" key="1">
    <source>
        <dbReference type="EMBL" id="POS00675.1"/>
    </source>
</evidence>
<sequence length="296" mass="34498">MTTTKLKYEQRIVAFIDILGFKEIVKQSEKDTAKIELLFSVLEYIKDWETSEKWNLKFVEIEEDAQKKGVDKFDIRGKTNSTSFSDSIVVSVKTDNNINEMTSTLIVNLAYIGSVLMEQGILIRGGITIGDIIHNEKGTVFGQGLIEAYMLEAKSAIYPRIILSDKLIKELNYPLEQKKNRYPYHQYIDRFEDGCVGFHQMNYYQVIDSWTEMTIEKMTSSLSNVRKVIIQGLDISFESPEIFKKYIWLKEQYEKLIILSDYDFNTRQPIGIKATIRELFSHNIHFSNADKYNDRK</sequence>